<gene>
    <name evidence="1" type="ORF">GB993_03960</name>
</gene>
<dbReference type="InterPro" id="IPR009057">
    <property type="entry name" value="Homeodomain-like_sf"/>
</dbReference>
<comment type="caution">
    <text evidence="1">The sequence shown here is derived from an EMBL/GenBank/DDBJ whole genome shotgun (WGS) entry which is preliminary data.</text>
</comment>
<dbReference type="EMBL" id="WEZQ01000005">
    <property type="protein sequence ID" value="MYV16669.1"/>
    <property type="molecule type" value="Genomic_DNA"/>
</dbReference>
<evidence type="ECO:0000313" key="1">
    <source>
        <dbReference type="EMBL" id="MYV16669.1"/>
    </source>
</evidence>
<name>A0A6N9I1E0_9LACO</name>
<evidence type="ECO:0008006" key="3">
    <source>
        <dbReference type="Google" id="ProtNLM"/>
    </source>
</evidence>
<sequence>MEKQGRSYSLEQRLDTFHQFKHSGQSLTAFAKTCGISWGVLKKWYEVEQSEGIRALEPSHEWKRYSQDTKNAAVHNR</sequence>
<evidence type="ECO:0000313" key="2">
    <source>
        <dbReference type="Proteomes" id="UP000449209"/>
    </source>
</evidence>
<organism evidence="1 2">
    <name type="scientific">Furfurilactobacillus milii</name>
    <dbReference type="NCBI Taxonomy" id="2888272"/>
    <lineage>
        <taxon>Bacteria</taxon>
        <taxon>Bacillati</taxon>
        <taxon>Bacillota</taxon>
        <taxon>Bacilli</taxon>
        <taxon>Lactobacillales</taxon>
        <taxon>Lactobacillaceae</taxon>
        <taxon>Furfurilactobacillus</taxon>
    </lineage>
</organism>
<proteinExistence type="predicted"/>
<dbReference type="RefSeq" id="WP_161003181.1">
    <property type="nucleotide sequence ID" value="NZ_WEZQ01000005.1"/>
</dbReference>
<reference evidence="1 2" key="1">
    <citation type="journal article" date="2019" name="Appl. Environ. Microbiol.">
        <title>Genetic determinants of hydroxycinnamic acid metabolism in heterofermentative lactobacilli.</title>
        <authorList>
            <person name="Gaur G."/>
            <person name="Oh J.H."/>
            <person name="Filannino P."/>
            <person name="Gobbetti M."/>
            <person name="van Pijkeren J.P."/>
            <person name="Ganzle M.G."/>
        </authorList>
    </citation>
    <scope>NUCLEOTIDE SEQUENCE [LARGE SCALE GENOMIC DNA]</scope>
    <source>
        <strain evidence="1 2">C5</strain>
    </source>
</reference>
<dbReference type="OrthoDB" id="9797531at2"/>
<protein>
    <recommendedName>
        <fullName evidence="3">Helix-turn-helix domain-containing protein</fullName>
    </recommendedName>
</protein>
<accession>A0A6N9I1E0</accession>
<dbReference type="Proteomes" id="UP000449209">
    <property type="component" value="Unassembled WGS sequence"/>
</dbReference>
<dbReference type="AlphaFoldDB" id="A0A6N9I1E0"/>
<dbReference type="SUPFAM" id="SSF46689">
    <property type="entry name" value="Homeodomain-like"/>
    <property type="match status" value="1"/>
</dbReference>